<proteinExistence type="predicted"/>
<gene>
    <name evidence="2" type="ORF">M0R45_004875</name>
</gene>
<comment type="caution">
    <text evidence="2">The sequence shown here is derived from an EMBL/GenBank/DDBJ whole genome shotgun (WGS) entry which is preliminary data.</text>
</comment>
<evidence type="ECO:0000313" key="3">
    <source>
        <dbReference type="Proteomes" id="UP001457282"/>
    </source>
</evidence>
<dbReference type="AlphaFoldDB" id="A0AAW1YL09"/>
<feature type="region of interest" description="Disordered" evidence="1">
    <location>
        <begin position="101"/>
        <end position="147"/>
    </location>
</feature>
<evidence type="ECO:0000256" key="1">
    <source>
        <dbReference type="SAM" id="MobiDB-lite"/>
    </source>
</evidence>
<evidence type="ECO:0000313" key="2">
    <source>
        <dbReference type="EMBL" id="KAK9949347.1"/>
    </source>
</evidence>
<dbReference type="EMBL" id="JBEDUW010000001">
    <property type="protein sequence ID" value="KAK9949347.1"/>
    <property type="molecule type" value="Genomic_DNA"/>
</dbReference>
<protein>
    <submittedName>
        <fullName evidence="2">Uncharacterized protein</fullName>
    </submittedName>
</protein>
<organism evidence="2 3">
    <name type="scientific">Rubus argutus</name>
    <name type="common">Southern blackberry</name>
    <dbReference type="NCBI Taxonomy" id="59490"/>
    <lineage>
        <taxon>Eukaryota</taxon>
        <taxon>Viridiplantae</taxon>
        <taxon>Streptophyta</taxon>
        <taxon>Embryophyta</taxon>
        <taxon>Tracheophyta</taxon>
        <taxon>Spermatophyta</taxon>
        <taxon>Magnoliopsida</taxon>
        <taxon>eudicotyledons</taxon>
        <taxon>Gunneridae</taxon>
        <taxon>Pentapetalae</taxon>
        <taxon>rosids</taxon>
        <taxon>fabids</taxon>
        <taxon>Rosales</taxon>
        <taxon>Rosaceae</taxon>
        <taxon>Rosoideae</taxon>
        <taxon>Rosoideae incertae sedis</taxon>
        <taxon>Rubus</taxon>
    </lineage>
</organism>
<name>A0AAW1YL09_RUBAR</name>
<keyword evidence="3" id="KW-1185">Reference proteome</keyword>
<sequence>MGFNYPLTLGSGSGGGGGGVGIHQNNMNSSMSVHSTLASSIESLSSINQDLHWKLQQQRLSMLFGTTIGGDNQTQPPQKDMQMNDLEKTQTAPILFQNLEISKPKESAGGGDTAATEWFFGNSYAPPPPVTPTPTNSGGNGQYNALP</sequence>
<accession>A0AAW1YL09</accession>
<dbReference type="Proteomes" id="UP001457282">
    <property type="component" value="Unassembled WGS sequence"/>
</dbReference>
<reference evidence="2 3" key="1">
    <citation type="journal article" date="2023" name="G3 (Bethesda)">
        <title>A chromosome-length genome assembly and annotation of blackberry (Rubus argutus, cv. 'Hillquist').</title>
        <authorList>
            <person name="Bruna T."/>
            <person name="Aryal R."/>
            <person name="Dudchenko O."/>
            <person name="Sargent D.J."/>
            <person name="Mead D."/>
            <person name="Buti M."/>
            <person name="Cavallini A."/>
            <person name="Hytonen T."/>
            <person name="Andres J."/>
            <person name="Pham M."/>
            <person name="Weisz D."/>
            <person name="Mascagni F."/>
            <person name="Usai G."/>
            <person name="Natali L."/>
            <person name="Bassil N."/>
            <person name="Fernandez G.E."/>
            <person name="Lomsadze A."/>
            <person name="Armour M."/>
            <person name="Olukolu B."/>
            <person name="Poorten T."/>
            <person name="Britton C."/>
            <person name="Davik J."/>
            <person name="Ashrafi H."/>
            <person name="Aiden E.L."/>
            <person name="Borodovsky M."/>
            <person name="Worthington M."/>
        </authorList>
    </citation>
    <scope>NUCLEOTIDE SEQUENCE [LARGE SCALE GENOMIC DNA]</scope>
    <source>
        <strain evidence="2">PI 553951</strain>
    </source>
</reference>